<dbReference type="GO" id="GO:0010181">
    <property type="term" value="F:FMN binding"/>
    <property type="evidence" value="ECO:0007669"/>
    <property type="project" value="InterPro"/>
</dbReference>
<reference evidence="4 5" key="1">
    <citation type="submission" date="2019-10" db="EMBL/GenBank/DDBJ databases">
        <title>Whole genome shotgun sequence of Acrocarpospora pleiomorpha NBRC 16267.</title>
        <authorList>
            <person name="Ichikawa N."/>
            <person name="Kimura A."/>
            <person name="Kitahashi Y."/>
            <person name="Komaki H."/>
            <person name="Oguchi A."/>
        </authorList>
    </citation>
    <scope>NUCLEOTIDE SEQUENCE [LARGE SCALE GENOMIC DNA]</scope>
    <source>
        <strain evidence="4 5">NBRC 16267</strain>
    </source>
</reference>
<comment type="caution">
    <text evidence="4">The sequence shown here is derived from an EMBL/GenBank/DDBJ whole genome shotgun (WGS) entry which is preliminary data.</text>
</comment>
<dbReference type="PANTHER" id="PTHR43656:SF2">
    <property type="entry name" value="BINDING OXIDOREDUCTASE, PUTATIVE (AFU_ORTHOLOGUE AFUA_2G08260)-RELATED"/>
    <property type="match status" value="1"/>
</dbReference>
<dbReference type="Proteomes" id="UP000377595">
    <property type="component" value="Unassembled WGS sequence"/>
</dbReference>
<organism evidence="4 5">
    <name type="scientific">Acrocarpospora pleiomorpha</name>
    <dbReference type="NCBI Taxonomy" id="90975"/>
    <lineage>
        <taxon>Bacteria</taxon>
        <taxon>Bacillati</taxon>
        <taxon>Actinomycetota</taxon>
        <taxon>Actinomycetes</taxon>
        <taxon>Streptosporangiales</taxon>
        <taxon>Streptosporangiaceae</taxon>
        <taxon>Acrocarpospora</taxon>
    </lineage>
</organism>
<dbReference type="Pfam" id="PF00724">
    <property type="entry name" value="Oxidored_FMN"/>
    <property type="match status" value="1"/>
</dbReference>
<sequence>MTDPKTHPILEPARLGPISLRNATIKAATFEGMTPGGQVSDRLVEFHSELARGGIGMTTVAYCAVTPDGRLHQNQILMGEEALPGLRRLADAVHGEGAAISAQIGHAGPVSNAKSTGSPALAPSPHLSAQHLVLSRSATSADLRRVAAAHGSAALTAREAGFDAVEVHLGHNYLASSFLSPRLNRRDDEYGGTLANRARVALEALRSVRDAVGGTIAVTAKLNMDDGVARGFWLDEAVQLAQWIERDGLVDALELTAGSSLLNPMYLFRGDAPIQEMAAIMPQPQRTGMRLFGRLRLRSYPFEPLYLLPSARQVRAEVSLPLILLGGVNTIDDMDTAAAQGFQFVAMARALLRDPGLVAALSNADYARGGLCIHCNKCMASIASGARCVLIGPPPEGRAVLGAHAR</sequence>
<dbReference type="CDD" id="cd02803">
    <property type="entry name" value="OYE_like_FMN_family"/>
    <property type="match status" value="1"/>
</dbReference>
<proteinExistence type="predicted"/>
<dbReference type="EMBL" id="BLAF01000073">
    <property type="protein sequence ID" value="GES25773.1"/>
    <property type="molecule type" value="Genomic_DNA"/>
</dbReference>
<evidence type="ECO:0000256" key="1">
    <source>
        <dbReference type="ARBA" id="ARBA00022630"/>
    </source>
</evidence>
<evidence type="ECO:0000259" key="3">
    <source>
        <dbReference type="Pfam" id="PF00724"/>
    </source>
</evidence>
<keyword evidence="5" id="KW-1185">Reference proteome</keyword>
<keyword evidence="1" id="KW-0285">Flavoprotein</keyword>
<evidence type="ECO:0000256" key="2">
    <source>
        <dbReference type="ARBA" id="ARBA00023002"/>
    </source>
</evidence>
<dbReference type="OrthoDB" id="3169239at2"/>
<evidence type="ECO:0000313" key="5">
    <source>
        <dbReference type="Proteomes" id="UP000377595"/>
    </source>
</evidence>
<protein>
    <submittedName>
        <fullName evidence="4">Putative oxidoreductase</fullName>
    </submittedName>
</protein>
<dbReference type="RefSeq" id="WP_155350514.1">
    <property type="nucleotide sequence ID" value="NZ_BAAAHM010000048.1"/>
</dbReference>
<dbReference type="AlphaFoldDB" id="A0A5M3Y233"/>
<feature type="domain" description="NADH:flavin oxidoreductase/NADH oxidase N-terminal" evidence="3">
    <location>
        <begin position="9"/>
        <end position="245"/>
    </location>
</feature>
<dbReference type="SUPFAM" id="SSF51395">
    <property type="entry name" value="FMN-linked oxidoreductases"/>
    <property type="match status" value="1"/>
</dbReference>
<dbReference type="InterPro" id="IPR051799">
    <property type="entry name" value="NADH_flavin_oxidoreductase"/>
</dbReference>
<keyword evidence="2" id="KW-0560">Oxidoreductase</keyword>
<dbReference type="InterPro" id="IPR013785">
    <property type="entry name" value="Aldolase_TIM"/>
</dbReference>
<name>A0A5M3Y233_9ACTN</name>
<dbReference type="InterPro" id="IPR001155">
    <property type="entry name" value="OxRdtase_FMN_N"/>
</dbReference>
<dbReference type="GO" id="GO:0016491">
    <property type="term" value="F:oxidoreductase activity"/>
    <property type="evidence" value="ECO:0007669"/>
    <property type="project" value="UniProtKB-KW"/>
</dbReference>
<gene>
    <name evidence="4" type="ORF">Aple_086720</name>
</gene>
<accession>A0A5M3Y233</accession>
<dbReference type="Gene3D" id="3.20.20.70">
    <property type="entry name" value="Aldolase class I"/>
    <property type="match status" value="1"/>
</dbReference>
<dbReference type="PANTHER" id="PTHR43656">
    <property type="entry name" value="BINDING OXIDOREDUCTASE, PUTATIVE (AFU_ORTHOLOGUE AFUA_2G08260)-RELATED"/>
    <property type="match status" value="1"/>
</dbReference>
<evidence type="ECO:0000313" key="4">
    <source>
        <dbReference type="EMBL" id="GES25773.1"/>
    </source>
</evidence>